<dbReference type="InterPro" id="IPR024973">
    <property type="entry name" value="ESPR"/>
</dbReference>
<dbReference type="EMBL" id="LR134510">
    <property type="protein sequence ID" value="VEJ09416.1"/>
    <property type="molecule type" value="Genomic_DNA"/>
</dbReference>
<reference evidence="2 3" key="1">
    <citation type="submission" date="2018-12" db="EMBL/GenBank/DDBJ databases">
        <authorList>
            <consortium name="Pathogen Informatics"/>
        </authorList>
    </citation>
    <scope>NUCLEOTIDE SEQUENCE [LARGE SCALE GENOMIC DNA]</scope>
    <source>
        <strain evidence="2 3">NCTC12871</strain>
    </source>
</reference>
<dbReference type="Proteomes" id="UP000279799">
    <property type="component" value="Chromosome"/>
</dbReference>
<keyword evidence="3" id="KW-1185">Reference proteome</keyword>
<dbReference type="KEGG" id="adp:NCTC12871_00869"/>
<sequence>MNRIFKIIFDRINQRLVVVSELAKSTTKTGRNIIKNTAILGCTLLISGQVLATDTPPPSSHTYKQSYNFKKLNTKLSSNNQKTIIGDNITTNDTSATNVNQIEALGKNLKIYGSSIQAMGNDISTTDSYVSAVGNNITF</sequence>
<proteinExistence type="predicted"/>
<evidence type="ECO:0000313" key="2">
    <source>
        <dbReference type="EMBL" id="VEJ09416.1"/>
    </source>
</evidence>
<dbReference type="RefSeq" id="WP_126599330.1">
    <property type="nucleotide sequence ID" value="NZ_LR134510.1"/>
</dbReference>
<dbReference type="Pfam" id="PF13018">
    <property type="entry name" value="ESPR"/>
    <property type="match status" value="1"/>
</dbReference>
<accession>A0A448TU03</accession>
<dbReference type="OrthoDB" id="2664633at2"/>
<name>A0A448TU03_9PAST</name>
<gene>
    <name evidence="2" type="ORF">NCTC12871_00869</name>
</gene>
<organism evidence="2 3">
    <name type="scientific">Actinobacillus delphinicola</name>
    <dbReference type="NCBI Taxonomy" id="51161"/>
    <lineage>
        <taxon>Bacteria</taxon>
        <taxon>Pseudomonadati</taxon>
        <taxon>Pseudomonadota</taxon>
        <taxon>Gammaproteobacteria</taxon>
        <taxon>Pasteurellales</taxon>
        <taxon>Pasteurellaceae</taxon>
        <taxon>Actinobacillus</taxon>
    </lineage>
</organism>
<evidence type="ECO:0000313" key="3">
    <source>
        <dbReference type="Proteomes" id="UP000279799"/>
    </source>
</evidence>
<feature type="domain" description="ESPR" evidence="1">
    <location>
        <begin position="1"/>
        <end position="32"/>
    </location>
</feature>
<dbReference type="AlphaFoldDB" id="A0A448TU03"/>
<protein>
    <recommendedName>
        <fullName evidence="1">ESPR domain-containing protein</fullName>
    </recommendedName>
</protein>
<evidence type="ECO:0000259" key="1">
    <source>
        <dbReference type="Pfam" id="PF13018"/>
    </source>
</evidence>